<dbReference type="AlphaFoldDB" id="A0A1Y2JRD0"/>
<feature type="domain" description="DUF6894" evidence="1">
    <location>
        <begin position="3"/>
        <end position="72"/>
    </location>
</feature>
<dbReference type="EMBL" id="NAFL01000237">
    <property type="protein sequence ID" value="OSJ33895.1"/>
    <property type="molecule type" value="Genomic_DNA"/>
</dbReference>
<dbReference type="RefSeq" id="WP_144030676.1">
    <property type="nucleotide sequence ID" value="NZ_NAFL01000237.1"/>
</dbReference>
<evidence type="ECO:0000313" key="2">
    <source>
        <dbReference type="EMBL" id="OSJ33895.1"/>
    </source>
</evidence>
<organism evidence="2 3">
    <name type="scientific">Bradyrhizobium japonicum</name>
    <dbReference type="NCBI Taxonomy" id="375"/>
    <lineage>
        <taxon>Bacteria</taxon>
        <taxon>Pseudomonadati</taxon>
        <taxon>Pseudomonadota</taxon>
        <taxon>Alphaproteobacteria</taxon>
        <taxon>Hyphomicrobiales</taxon>
        <taxon>Nitrobacteraceae</taxon>
        <taxon>Bradyrhizobium</taxon>
    </lineage>
</organism>
<name>A0A1Y2JRD0_BRAJP</name>
<sequence>MPRFFFDFTSGRTIESDNIGTEFPSLEEAYLDACRSALEMSFEKLRVRCDPNLDSVEILDAERNSLMQVPFSDVLRPKPPRLPSAQDLCNQQSCSQLIESCNQQLVRGRHLKAEIGEELRKMRTTSSAIGANLERLTRSAR</sequence>
<dbReference type="InterPro" id="IPR054189">
    <property type="entry name" value="DUF6894"/>
</dbReference>
<comment type="caution">
    <text evidence="2">The sequence shown here is derived from an EMBL/GenBank/DDBJ whole genome shotgun (WGS) entry which is preliminary data.</text>
</comment>
<evidence type="ECO:0000259" key="1">
    <source>
        <dbReference type="Pfam" id="PF21834"/>
    </source>
</evidence>
<evidence type="ECO:0000313" key="3">
    <source>
        <dbReference type="Proteomes" id="UP000193335"/>
    </source>
</evidence>
<gene>
    <name evidence="2" type="ORF">BSZ19_13965</name>
</gene>
<reference evidence="2 3" key="1">
    <citation type="submission" date="2017-03" db="EMBL/GenBank/DDBJ databases">
        <title>Whole genome sequences of fourteen strains of Bradyrhizobium canariense and one strain of Bradyrhizobium japonicum isolated from Lupinus (Papilionoideae: Genisteae) species in Algeria.</title>
        <authorList>
            <person name="Crovadore J."/>
            <person name="Chekireb D."/>
            <person name="Brachmann A."/>
            <person name="Chablais R."/>
            <person name="Cochard B."/>
            <person name="Lefort F."/>
        </authorList>
    </citation>
    <scope>NUCLEOTIDE SEQUENCE [LARGE SCALE GENOMIC DNA]</scope>
    <source>
        <strain evidence="2 3">UBMA197</strain>
    </source>
</reference>
<accession>A0A1Y2JRD0</accession>
<protein>
    <recommendedName>
        <fullName evidence="1">DUF6894 domain-containing protein</fullName>
    </recommendedName>
</protein>
<dbReference type="Proteomes" id="UP000193335">
    <property type="component" value="Unassembled WGS sequence"/>
</dbReference>
<dbReference type="Pfam" id="PF21834">
    <property type="entry name" value="DUF6894"/>
    <property type="match status" value="1"/>
</dbReference>
<proteinExistence type="predicted"/>